<comment type="caution">
    <text evidence="2">The sequence shown here is derived from an EMBL/GenBank/DDBJ whole genome shotgun (WGS) entry which is preliminary data.</text>
</comment>
<reference evidence="2 3" key="1">
    <citation type="journal article" date="2021" name="Nat. Commun.">
        <title>Genetic determinants of endophytism in the Arabidopsis root mycobiome.</title>
        <authorList>
            <person name="Mesny F."/>
            <person name="Miyauchi S."/>
            <person name="Thiergart T."/>
            <person name="Pickel B."/>
            <person name="Atanasova L."/>
            <person name="Karlsson M."/>
            <person name="Huettel B."/>
            <person name="Barry K.W."/>
            <person name="Haridas S."/>
            <person name="Chen C."/>
            <person name="Bauer D."/>
            <person name="Andreopoulos W."/>
            <person name="Pangilinan J."/>
            <person name="LaButti K."/>
            <person name="Riley R."/>
            <person name="Lipzen A."/>
            <person name="Clum A."/>
            <person name="Drula E."/>
            <person name="Henrissat B."/>
            <person name="Kohler A."/>
            <person name="Grigoriev I.V."/>
            <person name="Martin F.M."/>
            <person name="Hacquard S."/>
        </authorList>
    </citation>
    <scope>NUCLEOTIDE SEQUENCE [LARGE SCALE GENOMIC DNA]</scope>
    <source>
        <strain evidence="2 3">MPI-CAGE-CH-0241</strain>
    </source>
</reference>
<feature type="region of interest" description="Disordered" evidence="1">
    <location>
        <begin position="18"/>
        <end position="76"/>
    </location>
</feature>
<organism evidence="2 3">
    <name type="scientific">Thelonectria olida</name>
    <dbReference type="NCBI Taxonomy" id="1576542"/>
    <lineage>
        <taxon>Eukaryota</taxon>
        <taxon>Fungi</taxon>
        <taxon>Dikarya</taxon>
        <taxon>Ascomycota</taxon>
        <taxon>Pezizomycotina</taxon>
        <taxon>Sordariomycetes</taxon>
        <taxon>Hypocreomycetidae</taxon>
        <taxon>Hypocreales</taxon>
        <taxon>Nectriaceae</taxon>
        <taxon>Thelonectria</taxon>
    </lineage>
</organism>
<gene>
    <name evidence="2" type="ORF">B0T10DRAFT_556918</name>
</gene>
<dbReference type="Proteomes" id="UP000777438">
    <property type="component" value="Unassembled WGS sequence"/>
</dbReference>
<keyword evidence="3" id="KW-1185">Reference proteome</keyword>
<dbReference type="EMBL" id="JAGPYM010000003">
    <property type="protein sequence ID" value="KAH6897074.1"/>
    <property type="molecule type" value="Genomic_DNA"/>
</dbReference>
<evidence type="ECO:0000256" key="1">
    <source>
        <dbReference type="SAM" id="MobiDB-lite"/>
    </source>
</evidence>
<dbReference type="AlphaFoldDB" id="A0A9P8WDN3"/>
<protein>
    <submittedName>
        <fullName evidence="2">Uncharacterized protein</fullName>
    </submittedName>
</protein>
<evidence type="ECO:0000313" key="2">
    <source>
        <dbReference type="EMBL" id="KAH6897074.1"/>
    </source>
</evidence>
<dbReference type="OrthoDB" id="5004373at2759"/>
<feature type="compositionally biased region" description="Basic and acidic residues" evidence="1">
    <location>
        <begin position="60"/>
        <end position="69"/>
    </location>
</feature>
<proteinExistence type="predicted"/>
<feature type="compositionally biased region" description="Polar residues" evidence="1">
    <location>
        <begin position="18"/>
        <end position="38"/>
    </location>
</feature>
<name>A0A9P8WDN3_9HYPO</name>
<sequence>MSQSTLGSDAYMATNASDKTLVDSSNPSHLGKVSTPSPKLSLKEKIKRKLDGSVDPTQAHAREPTKNWEARAMALM</sequence>
<feature type="compositionally biased region" description="Basic and acidic residues" evidence="1">
    <location>
        <begin position="41"/>
        <end position="52"/>
    </location>
</feature>
<evidence type="ECO:0000313" key="3">
    <source>
        <dbReference type="Proteomes" id="UP000777438"/>
    </source>
</evidence>
<accession>A0A9P8WDN3</accession>